<evidence type="ECO:0000313" key="1">
    <source>
        <dbReference type="EMBL" id="BAP54836.1"/>
    </source>
</evidence>
<organism evidence="1 2">
    <name type="scientific">Thioploca ingrica</name>
    <dbReference type="NCBI Taxonomy" id="40754"/>
    <lineage>
        <taxon>Bacteria</taxon>
        <taxon>Pseudomonadati</taxon>
        <taxon>Pseudomonadota</taxon>
        <taxon>Gammaproteobacteria</taxon>
        <taxon>Thiotrichales</taxon>
        <taxon>Thiotrichaceae</taxon>
        <taxon>Thioploca</taxon>
    </lineage>
</organism>
<reference evidence="1" key="1">
    <citation type="journal article" date="2014" name="ISME J.">
        <title>Ecophysiology of Thioploca ingrica as revealed by the complete genome sequence supplemented with proteomic evidence.</title>
        <authorList>
            <person name="Kojima H."/>
            <person name="Ogura Y."/>
            <person name="Yamamoto N."/>
            <person name="Togashi T."/>
            <person name="Mori H."/>
            <person name="Watanabe T."/>
            <person name="Nemoto F."/>
            <person name="Kurokawa K."/>
            <person name="Hayashi T."/>
            <person name="Fukui M."/>
        </authorList>
    </citation>
    <scope>NUCLEOTIDE SEQUENCE [LARGE SCALE GENOMIC DNA]</scope>
</reference>
<protein>
    <submittedName>
        <fullName evidence="1">Uncharacterized protein</fullName>
    </submittedName>
</protein>
<gene>
    <name evidence="1" type="ORF">THII_0539</name>
</gene>
<dbReference type="HOGENOM" id="CLU_2848453_0_0_6"/>
<keyword evidence="2" id="KW-1185">Reference proteome</keyword>
<dbReference type="AlphaFoldDB" id="A0A090BUB9"/>
<accession>A0A090BUB9</accession>
<dbReference type="Proteomes" id="UP000031623">
    <property type="component" value="Chromosome"/>
</dbReference>
<dbReference type="EMBL" id="AP014633">
    <property type="protein sequence ID" value="BAP54836.1"/>
    <property type="molecule type" value="Genomic_DNA"/>
</dbReference>
<dbReference type="KEGG" id="tig:THII_0539"/>
<proteinExistence type="predicted"/>
<name>A0A090BUB9_9GAMM</name>
<sequence>MMPYSITTFRRGSGHYCNPLILFDIKNKVTFIHQPVFDQAGSAKRVVMSTGITQFLALPKLNAIL</sequence>
<evidence type="ECO:0000313" key="2">
    <source>
        <dbReference type="Proteomes" id="UP000031623"/>
    </source>
</evidence>